<name>A0A840THL1_9BACT</name>
<dbReference type="AlphaFoldDB" id="A0A840THL1"/>
<keyword evidence="4" id="KW-1185">Reference proteome</keyword>
<reference evidence="3 4" key="1">
    <citation type="submission" date="2020-08" db="EMBL/GenBank/DDBJ databases">
        <title>Genomic Encyclopedia of Type Strains, Phase IV (KMG-IV): sequencing the most valuable type-strain genomes for metagenomic binning, comparative biology and taxonomic classification.</title>
        <authorList>
            <person name="Goeker M."/>
        </authorList>
    </citation>
    <scope>NUCLEOTIDE SEQUENCE [LARGE SCALE GENOMIC DNA]</scope>
    <source>
        <strain evidence="3 4">DSM 105074</strain>
    </source>
</reference>
<gene>
    <name evidence="3" type="ORF">HNQ92_000566</name>
</gene>
<feature type="chain" id="PRO_5032554272" description="Outer membrane protein beta-barrel domain-containing protein" evidence="1">
    <location>
        <begin position="24"/>
        <end position="229"/>
    </location>
</feature>
<evidence type="ECO:0000259" key="2">
    <source>
        <dbReference type="Pfam" id="PF13568"/>
    </source>
</evidence>
<sequence>MKTTRWFLLSFVAFLGSVNFASAQWSVGVRGGTYIGSVSQPQLITNLAPEFRWSARTSASIFAEYQFSDHVAIRPEVSFQQKGFMMRGGTSFNLGNFPIPLGGRSTFRTDYVDVPVLLKLSTGGDVAHAYFIVGPAVGYAAGATLVTRPQVLIELRPIRTNIGLESVNYQRFEFSGIAGVGVGFQAGPGQIMAEARYQQGISRLLDLPIVRANVRNQGVAISLGYQIPL</sequence>
<protein>
    <recommendedName>
        <fullName evidence="2">Outer membrane protein beta-barrel domain-containing protein</fullName>
    </recommendedName>
</protein>
<dbReference type="Proteomes" id="UP000557307">
    <property type="component" value="Unassembled WGS sequence"/>
</dbReference>
<evidence type="ECO:0000313" key="3">
    <source>
        <dbReference type="EMBL" id="MBB5282445.1"/>
    </source>
</evidence>
<feature type="domain" description="Outer membrane protein beta-barrel" evidence="2">
    <location>
        <begin position="24"/>
        <end position="204"/>
    </location>
</feature>
<organism evidence="3 4">
    <name type="scientific">Rhabdobacter roseus</name>
    <dbReference type="NCBI Taxonomy" id="1655419"/>
    <lineage>
        <taxon>Bacteria</taxon>
        <taxon>Pseudomonadati</taxon>
        <taxon>Bacteroidota</taxon>
        <taxon>Cytophagia</taxon>
        <taxon>Cytophagales</taxon>
        <taxon>Cytophagaceae</taxon>
        <taxon>Rhabdobacter</taxon>
    </lineage>
</organism>
<dbReference type="Pfam" id="PF13568">
    <property type="entry name" value="OMP_b-brl_2"/>
    <property type="match status" value="1"/>
</dbReference>
<keyword evidence="1" id="KW-0732">Signal</keyword>
<dbReference type="RefSeq" id="WP_184170606.1">
    <property type="nucleotide sequence ID" value="NZ_JACHGF010000001.1"/>
</dbReference>
<accession>A0A840THL1</accession>
<dbReference type="EMBL" id="JACHGF010000001">
    <property type="protein sequence ID" value="MBB5282445.1"/>
    <property type="molecule type" value="Genomic_DNA"/>
</dbReference>
<feature type="signal peptide" evidence="1">
    <location>
        <begin position="1"/>
        <end position="23"/>
    </location>
</feature>
<comment type="caution">
    <text evidence="3">The sequence shown here is derived from an EMBL/GenBank/DDBJ whole genome shotgun (WGS) entry which is preliminary data.</text>
</comment>
<evidence type="ECO:0000313" key="4">
    <source>
        <dbReference type="Proteomes" id="UP000557307"/>
    </source>
</evidence>
<dbReference type="InterPro" id="IPR025665">
    <property type="entry name" value="Beta-barrel_OMP_2"/>
</dbReference>
<proteinExistence type="predicted"/>
<evidence type="ECO:0000256" key="1">
    <source>
        <dbReference type="SAM" id="SignalP"/>
    </source>
</evidence>